<proteinExistence type="predicted"/>
<gene>
    <name evidence="2" type="ORF">FHU33_3644</name>
</gene>
<feature type="transmembrane region" description="Helical" evidence="1">
    <location>
        <begin position="257"/>
        <end position="277"/>
    </location>
</feature>
<keyword evidence="1" id="KW-1133">Transmembrane helix</keyword>
<comment type="caution">
    <text evidence="2">The sequence shown here is derived from an EMBL/GenBank/DDBJ whole genome shotgun (WGS) entry which is preliminary data.</text>
</comment>
<dbReference type="GO" id="GO:0005886">
    <property type="term" value="C:plasma membrane"/>
    <property type="evidence" value="ECO:0007669"/>
    <property type="project" value="UniProtKB-SubCell"/>
</dbReference>
<protein>
    <submittedName>
        <fullName evidence="2">ABC-type transport system involved in multi-copper enzyme maturation permease subunit</fullName>
    </submittedName>
</protein>
<feature type="transmembrane region" description="Helical" evidence="1">
    <location>
        <begin position="83"/>
        <end position="107"/>
    </location>
</feature>
<evidence type="ECO:0000256" key="1">
    <source>
        <dbReference type="SAM" id="Phobius"/>
    </source>
</evidence>
<feature type="transmembrane region" description="Helical" evidence="1">
    <location>
        <begin position="38"/>
        <end position="63"/>
    </location>
</feature>
<name>A0A543PJ96_9ACTN</name>
<dbReference type="PANTHER" id="PTHR37305">
    <property type="entry name" value="INTEGRAL MEMBRANE PROTEIN-RELATED"/>
    <property type="match status" value="1"/>
</dbReference>
<dbReference type="AlphaFoldDB" id="A0A543PJ96"/>
<dbReference type="EMBL" id="VFQE01000001">
    <property type="protein sequence ID" value="TQN44153.1"/>
    <property type="molecule type" value="Genomic_DNA"/>
</dbReference>
<dbReference type="Proteomes" id="UP000319865">
    <property type="component" value="Unassembled WGS sequence"/>
</dbReference>
<feature type="transmembrane region" description="Helical" evidence="1">
    <location>
        <begin position="128"/>
        <end position="152"/>
    </location>
</feature>
<keyword evidence="3" id="KW-1185">Reference proteome</keyword>
<evidence type="ECO:0000313" key="2">
    <source>
        <dbReference type="EMBL" id="TQN44153.1"/>
    </source>
</evidence>
<dbReference type="GO" id="GO:0140359">
    <property type="term" value="F:ABC-type transporter activity"/>
    <property type="evidence" value="ECO:0007669"/>
    <property type="project" value="InterPro"/>
</dbReference>
<keyword evidence="1" id="KW-0812">Transmembrane</keyword>
<reference evidence="2 3" key="1">
    <citation type="submission" date="2019-06" db="EMBL/GenBank/DDBJ databases">
        <title>Sequencing the genomes of 1000 actinobacteria strains.</title>
        <authorList>
            <person name="Klenk H.-P."/>
        </authorList>
    </citation>
    <scope>NUCLEOTIDE SEQUENCE [LARGE SCALE GENOMIC DNA]</scope>
    <source>
        <strain evidence="2 3">DSM 46837</strain>
    </source>
</reference>
<feature type="transmembrane region" description="Helical" evidence="1">
    <location>
        <begin position="172"/>
        <end position="197"/>
    </location>
</feature>
<accession>A0A543PJ96</accession>
<dbReference type="RefSeq" id="WP_211355179.1">
    <property type="nucleotide sequence ID" value="NZ_VFQE01000001.1"/>
</dbReference>
<evidence type="ECO:0000313" key="3">
    <source>
        <dbReference type="Proteomes" id="UP000319865"/>
    </source>
</evidence>
<dbReference type="PANTHER" id="PTHR37305:SF1">
    <property type="entry name" value="MEMBRANE PROTEIN"/>
    <property type="match status" value="1"/>
</dbReference>
<organism evidence="2 3">
    <name type="scientific">Blastococcus colisei</name>
    <dbReference type="NCBI Taxonomy" id="1564162"/>
    <lineage>
        <taxon>Bacteria</taxon>
        <taxon>Bacillati</taxon>
        <taxon>Actinomycetota</taxon>
        <taxon>Actinomycetes</taxon>
        <taxon>Geodermatophilales</taxon>
        <taxon>Geodermatophilaceae</taxon>
        <taxon>Blastococcus</taxon>
    </lineage>
</organism>
<sequence>MTTTAPSPARPRQGDLRLTQRRVVVSEWVKLRSLRSTVYTLVAAVIVIIGFGLLASAAVSGQLEGPPGGGQGAPGGGFPVDATMISLAGVQLAQIIIGVLGVLVISGEYATGMIRSSLTAVPRRLPVLWGKAIVLSAVTVALMLVAVLVAFFAGQAILAGKDMDVALTDDGVLRAVVGSALYLTGIGVIGIALGALLRHTAGAITTLFAVLLVVPGLLGLVLPDSWADAIAPYLPAAAGQAFTAVADTGQGLLGPGAGFAVFIGSVAVLLVAAAVALTRRDA</sequence>
<feature type="transmembrane region" description="Helical" evidence="1">
    <location>
        <begin position="204"/>
        <end position="222"/>
    </location>
</feature>
<keyword evidence="1" id="KW-0472">Membrane</keyword>